<keyword evidence="2" id="KW-1185">Reference proteome</keyword>
<evidence type="ECO:0000313" key="2">
    <source>
        <dbReference type="Proteomes" id="UP000814128"/>
    </source>
</evidence>
<gene>
    <name evidence="1" type="ORF">K488DRAFT_91258</name>
</gene>
<accession>A0ACB8Q5V4</accession>
<keyword evidence="1" id="KW-0808">Transferase</keyword>
<sequence length="439" mass="49321">MNLGLSGSGARRRSSLGLPLPMSLGLPARAPPRLARLALGALVLLVLGALYILLTPYAPVPSRASARALQRTAFRRTAHHRRVRCTYSDAHWRRYRGLKAGRRVFLAVNLFESEAVVGMFFQELPGVIEALGGGENVYVSVYENGSGDRTPEMLDLFDKLLTALQVPHTVVSKGAAERSDKEEGKRILVLAAARNLAMEPLYLGAAAAALGGEPDEVLFMNDIFFCAADVLEVVYQKRRQGMHQACALDWDPGQIAYDRWVLRSMSGRNWYRTPELVDWFNGPNDHPKSVPFALQDDLADRVRFEAHLPLQVFSCWNGASVIDASAFLPPRNMRFRQSRADMDEHLGVPKNATMKASECFLSSVDLWKMGFGRIGIVPKASVAYTADLYDRWRKDGLELLPEVAVHEWINWRADPPTQVAFQDYAWWWVPDRWGPWDEQ</sequence>
<evidence type="ECO:0000313" key="1">
    <source>
        <dbReference type="EMBL" id="KAI0027131.1"/>
    </source>
</evidence>
<organism evidence="1 2">
    <name type="scientific">Vararia minispora EC-137</name>
    <dbReference type="NCBI Taxonomy" id="1314806"/>
    <lineage>
        <taxon>Eukaryota</taxon>
        <taxon>Fungi</taxon>
        <taxon>Dikarya</taxon>
        <taxon>Basidiomycota</taxon>
        <taxon>Agaricomycotina</taxon>
        <taxon>Agaricomycetes</taxon>
        <taxon>Russulales</taxon>
        <taxon>Lachnocladiaceae</taxon>
        <taxon>Vararia</taxon>
    </lineage>
</organism>
<keyword evidence="1" id="KW-0328">Glycosyltransferase</keyword>
<dbReference type="EMBL" id="MU273988">
    <property type="protein sequence ID" value="KAI0027131.1"/>
    <property type="molecule type" value="Genomic_DNA"/>
</dbReference>
<proteinExistence type="predicted"/>
<reference evidence="1" key="2">
    <citation type="journal article" date="2022" name="New Phytol.">
        <title>Evolutionary transition to the ectomycorrhizal habit in the genomes of a hyperdiverse lineage of mushroom-forming fungi.</title>
        <authorList>
            <person name="Looney B."/>
            <person name="Miyauchi S."/>
            <person name="Morin E."/>
            <person name="Drula E."/>
            <person name="Courty P.E."/>
            <person name="Kohler A."/>
            <person name="Kuo A."/>
            <person name="LaButti K."/>
            <person name="Pangilinan J."/>
            <person name="Lipzen A."/>
            <person name="Riley R."/>
            <person name="Andreopoulos W."/>
            <person name="He G."/>
            <person name="Johnson J."/>
            <person name="Nolan M."/>
            <person name="Tritt A."/>
            <person name="Barry K.W."/>
            <person name="Grigoriev I.V."/>
            <person name="Nagy L.G."/>
            <person name="Hibbett D."/>
            <person name="Henrissat B."/>
            <person name="Matheny P.B."/>
            <person name="Labbe J."/>
            <person name="Martin F.M."/>
        </authorList>
    </citation>
    <scope>NUCLEOTIDE SEQUENCE</scope>
    <source>
        <strain evidence="1">EC-137</strain>
    </source>
</reference>
<name>A0ACB8Q5V4_9AGAM</name>
<protein>
    <submittedName>
        <fullName evidence="1">Cryptococcal mannosyltransferase 1-domain-containing protein</fullName>
    </submittedName>
</protein>
<comment type="caution">
    <text evidence="1">The sequence shown here is derived from an EMBL/GenBank/DDBJ whole genome shotgun (WGS) entry which is preliminary data.</text>
</comment>
<reference evidence="1" key="1">
    <citation type="submission" date="2021-02" db="EMBL/GenBank/DDBJ databases">
        <authorList>
            <consortium name="DOE Joint Genome Institute"/>
            <person name="Ahrendt S."/>
            <person name="Looney B.P."/>
            <person name="Miyauchi S."/>
            <person name="Morin E."/>
            <person name="Drula E."/>
            <person name="Courty P.E."/>
            <person name="Chicoki N."/>
            <person name="Fauchery L."/>
            <person name="Kohler A."/>
            <person name="Kuo A."/>
            <person name="Labutti K."/>
            <person name="Pangilinan J."/>
            <person name="Lipzen A."/>
            <person name="Riley R."/>
            <person name="Andreopoulos W."/>
            <person name="He G."/>
            <person name="Johnson J."/>
            <person name="Barry K.W."/>
            <person name="Grigoriev I.V."/>
            <person name="Nagy L."/>
            <person name="Hibbett D."/>
            <person name="Henrissat B."/>
            <person name="Matheny P.B."/>
            <person name="Labbe J."/>
            <person name="Martin F."/>
        </authorList>
    </citation>
    <scope>NUCLEOTIDE SEQUENCE</scope>
    <source>
        <strain evidence="1">EC-137</strain>
    </source>
</reference>
<dbReference type="Proteomes" id="UP000814128">
    <property type="component" value="Unassembled WGS sequence"/>
</dbReference>